<keyword evidence="2" id="KW-0472">Membrane</keyword>
<proteinExistence type="predicted"/>
<dbReference type="SUPFAM" id="SSF103032">
    <property type="entry name" value="Hypothetical protein YwqG"/>
    <property type="match status" value="1"/>
</dbReference>
<dbReference type="Proteomes" id="UP001162891">
    <property type="component" value="Chromosome"/>
</dbReference>
<feature type="region of interest" description="Disordered" evidence="1">
    <location>
        <begin position="88"/>
        <end position="114"/>
    </location>
</feature>
<dbReference type="PANTHER" id="PTHR36436:SF6">
    <property type="entry name" value="SLL5081 PROTEIN"/>
    <property type="match status" value="1"/>
</dbReference>
<keyword evidence="4" id="KW-1185">Reference proteome</keyword>
<evidence type="ECO:0000256" key="1">
    <source>
        <dbReference type="SAM" id="MobiDB-lite"/>
    </source>
</evidence>
<dbReference type="InterPro" id="IPR015315">
    <property type="entry name" value="DUF1963"/>
</dbReference>
<evidence type="ECO:0000256" key="2">
    <source>
        <dbReference type="SAM" id="Phobius"/>
    </source>
</evidence>
<reference evidence="4" key="1">
    <citation type="journal article" date="2022" name="Int. J. Syst. Evol. Microbiol.">
        <title>Anaeromyxobacter oryzae sp. nov., Anaeromyxobacter diazotrophicus sp. nov. and Anaeromyxobacter paludicola sp. nov., isolated from paddy soils.</title>
        <authorList>
            <person name="Itoh H."/>
            <person name="Xu Z."/>
            <person name="Mise K."/>
            <person name="Masuda Y."/>
            <person name="Ushijima N."/>
            <person name="Hayakawa C."/>
            <person name="Shiratori Y."/>
            <person name="Senoo K."/>
        </authorList>
    </citation>
    <scope>NUCLEOTIDE SEQUENCE [LARGE SCALE GENOMIC DNA]</scope>
    <source>
        <strain evidence="4">Red232</strain>
    </source>
</reference>
<dbReference type="Pfam" id="PF09234">
    <property type="entry name" value="DUF1963"/>
    <property type="match status" value="1"/>
</dbReference>
<sequence>MGHAVGVLRDVLRAALSVLLAVFVLARVLIWWMTRRDRLRARAPLPTPTPPPGPPLAGTSAPLPALLEAHRARLEALLAPAARLEPLESLGHDAGPGAGPASTQLGGAPHLPSDVPWPAGPDRPLSFLAELDLAALHARAPEAAAGLPSDGLVLLFYDVDAMPWGFEPADRERFAVLHVPAGAPPRTAPEGATVFPTRRLAPVPVRVLPMAEELPGPAFAGDGADEAYIAHALALSAEPDHRVRGFAGWIQSDAREEAALTASGFPTGSPAQVDAARRSAGALRPEAWRLLLQLDSDPLARFEWGDAGRLYLLARDEDVRERRFDRTWLVLQCH</sequence>
<dbReference type="Gene3D" id="2.30.320.10">
    <property type="entry name" value="YwqG-like"/>
    <property type="match status" value="1"/>
</dbReference>
<dbReference type="EMBL" id="AP025591">
    <property type="protein sequence ID" value="BDG02896.1"/>
    <property type="molecule type" value="Genomic_DNA"/>
</dbReference>
<feature type="transmembrane region" description="Helical" evidence="2">
    <location>
        <begin position="12"/>
        <end position="32"/>
    </location>
</feature>
<organism evidence="3 4">
    <name type="scientific">Anaeromyxobacter oryzae</name>
    <dbReference type="NCBI Taxonomy" id="2918170"/>
    <lineage>
        <taxon>Bacteria</taxon>
        <taxon>Pseudomonadati</taxon>
        <taxon>Myxococcota</taxon>
        <taxon>Myxococcia</taxon>
        <taxon>Myxococcales</taxon>
        <taxon>Cystobacterineae</taxon>
        <taxon>Anaeromyxobacteraceae</taxon>
        <taxon>Anaeromyxobacter</taxon>
    </lineage>
</organism>
<evidence type="ECO:0000313" key="3">
    <source>
        <dbReference type="EMBL" id="BDG02896.1"/>
    </source>
</evidence>
<name>A0ABN6MR08_9BACT</name>
<evidence type="ECO:0008006" key="5">
    <source>
        <dbReference type="Google" id="ProtNLM"/>
    </source>
</evidence>
<dbReference type="PANTHER" id="PTHR36436">
    <property type="entry name" value="SLL5081 PROTEIN"/>
    <property type="match status" value="1"/>
</dbReference>
<protein>
    <recommendedName>
        <fullName evidence="5">DUF1963 domain-containing protein</fullName>
    </recommendedName>
</protein>
<keyword evidence="2" id="KW-1133">Transmembrane helix</keyword>
<evidence type="ECO:0000313" key="4">
    <source>
        <dbReference type="Proteomes" id="UP001162891"/>
    </source>
</evidence>
<keyword evidence="2" id="KW-0812">Transmembrane</keyword>
<gene>
    <name evidence="3" type="ORF">AMOR_18920</name>
</gene>
<accession>A0ABN6MR08</accession>
<dbReference type="InterPro" id="IPR035948">
    <property type="entry name" value="YwqG-like_sf"/>
</dbReference>